<dbReference type="InterPro" id="IPR013762">
    <property type="entry name" value="Integrase-like_cat_sf"/>
</dbReference>
<dbReference type="PANTHER" id="PTHR30349:SF64">
    <property type="entry name" value="PROPHAGE INTEGRASE INTD-RELATED"/>
    <property type="match status" value="1"/>
</dbReference>
<dbReference type="InterPro" id="IPR002104">
    <property type="entry name" value="Integrase_catalytic"/>
</dbReference>
<accession>A0A4Q9KCB0</accession>
<dbReference type="SUPFAM" id="SSF56349">
    <property type="entry name" value="DNA breaking-rejoining enzymes"/>
    <property type="match status" value="1"/>
</dbReference>
<dbReference type="Gene3D" id="1.10.150.130">
    <property type="match status" value="1"/>
</dbReference>
<protein>
    <submittedName>
        <fullName evidence="6">Site-specific integrase</fullName>
    </submittedName>
</protein>
<keyword evidence="2" id="KW-0238">DNA-binding</keyword>
<organism evidence="6 7">
    <name type="scientific">Propioniciclava sinopodophylli</name>
    <dbReference type="NCBI Taxonomy" id="1837344"/>
    <lineage>
        <taxon>Bacteria</taxon>
        <taxon>Bacillati</taxon>
        <taxon>Actinomycetota</taxon>
        <taxon>Actinomycetes</taxon>
        <taxon>Propionibacteriales</taxon>
        <taxon>Propionibacteriaceae</taxon>
        <taxon>Propioniciclava</taxon>
    </lineage>
</organism>
<dbReference type="EMBL" id="SDMQ01000010">
    <property type="protein sequence ID" value="TBT83802.1"/>
    <property type="molecule type" value="Genomic_DNA"/>
</dbReference>
<dbReference type="GO" id="GO:0003677">
    <property type="term" value="F:DNA binding"/>
    <property type="evidence" value="ECO:0007669"/>
    <property type="project" value="UniProtKB-KW"/>
</dbReference>
<dbReference type="PROSITE" id="PS51898">
    <property type="entry name" value="TYR_RECOMBINASE"/>
    <property type="match status" value="1"/>
</dbReference>
<dbReference type="InterPro" id="IPR010998">
    <property type="entry name" value="Integrase_recombinase_N"/>
</dbReference>
<comment type="caution">
    <text evidence="6">The sequence shown here is derived from an EMBL/GenBank/DDBJ whole genome shotgun (WGS) entry which is preliminary data.</text>
</comment>
<evidence type="ECO:0000313" key="6">
    <source>
        <dbReference type="EMBL" id="TBT83802.1"/>
    </source>
</evidence>
<evidence type="ECO:0000259" key="5">
    <source>
        <dbReference type="PROSITE" id="PS51898"/>
    </source>
</evidence>
<comment type="similarity">
    <text evidence="1">Belongs to the 'phage' integrase family.</text>
</comment>
<keyword evidence="3" id="KW-0233">DNA recombination</keyword>
<dbReference type="OrthoDB" id="4326943at2"/>
<dbReference type="GO" id="GO:0015074">
    <property type="term" value="P:DNA integration"/>
    <property type="evidence" value="ECO:0007669"/>
    <property type="project" value="InterPro"/>
</dbReference>
<dbReference type="AlphaFoldDB" id="A0A4Q9KCB0"/>
<evidence type="ECO:0000256" key="1">
    <source>
        <dbReference type="ARBA" id="ARBA00008857"/>
    </source>
</evidence>
<feature type="domain" description="Tyr recombinase" evidence="5">
    <location>
        <begin position="213"/>
        <end position="423"/>
    </location>
</feature>
<proteinExistence type="inferred from homology"/>
<feature type="region of interest" description="Disordered" evidence="4">
    <location>
        <begin position="1"/>
        <end position="33"/>
    </location>
</feature>
<keyword evidence="7" id="KW-1185">Reference proteome</keyword>
<evidence type="ECO:0000313" key="7">
    <source>
        <dbReference type="Proteomes" id="UP000292373"/>
    </source>
</evidence>
<evidence type="ECO:0000256" key="2">
    <source>
        <dbReference type="ARBA" id="ARBA00023125"/>
    </source>
</evidence>
<evidence type="ECO:0000256" key="4">
    <source>
        <dbReference type="SAM" id="MobiDB-lite"/>
    </source>
</evidence>
<dbReference type="Gene3D" id="1.10.443.10">
    <property type="entry name" value="Intergrase catalytic core"/>
    <property type="match status" value="1"/>
</dbReference>
<dbReference type="CDD" id="cd01189">
    <property type="entry name" value="INT_ICEBs1_C_like"/>
    <property type="match status" value="1"/>
</dbReference>
<evidence type="ECO:0000256" key="3">
    <source>
        <dbReference type="ARBA" id="ARBA00023172"/>
    </source>
</evidence>
<gene>
    <name evidence="6" type="ORF">ET989_10840</name>
</gene>
<dbReference type="Pfam" id="PF00589">
    <property type="entry name" value="Phage_integrase"/>
    <property type="match status" value="1"/>
</dbReference>
<dbReference type="GO" id="GO:0006310">
    <property type="term" value="P:DNA recombination"/>
    <property type="evidence" value="ECO:0007669"/>
    <property type="project" value="UniProtKB-KW"/>
</dbReference>
<dbReference type="Proteomes" id="UP000292373">
    <property type="component" value="Unassembled WGS sequence"/>
</dbReference>
<sequence length="423" mass="47118">MVRASLEPGENSPIEALPYRKGEKGRRVRAENRRQATTWRARCQYRAQDGSRIDVTRWARTQRQAIAAVEEALAELNSAVPVAETDSMLSLASPFTDAAEAWLEWIKRPESRLARGGLSQQTLRIYRGTYERHINGPGSPLRGRTIAQVNDPQRMILFLQRVADAKGTTTAKMCRSVLSGILGMCLRRGVVKVNVAKAIGTVASLNPTTTGRDRKRAFTREERHLVLAKADDLAEQATNPRTIRKWRLTADVTAFMAGTGCRIGEARLIAWDDLDLANKKVRVRGTKTTGSDRMNNLPDWLVDRLQRRWEEMSTWDHPEPYVFSMGRPQEVTLPDGQLVYPGSNTAVDSTNLAHWMRAVLDEAGFTWAIPHTFRRTAATLLHEAGIPLAAIADQLGHADPTMTMSVYLGRDLEGDKSALAAVL</sequence>
<dbReference type="InterPro" id="IPR011010">
    <property type="entry name" value="DNA_brk_join_enz"/>
</dbReference>
<reference evidence="6 7" key="1">
    <citation type="submission" date="2019-01" db="EMBL/GenBank/DDBJ databases">
        <title>Lactibacter flavus gen. nov., sp. nov., a novel bacterium of the family Propionibacteriaceae isolated from raw milk and dairy products.</title>
        <authorList>
            <person name="Huptas C."/>
            <person name="Wenning M."/>
            <person name="Breitenwieser F."/>
            <person name="Doll E."/>
            <person name="Von Neubeck M."/>
            <person name="Busse H.-J."/>
            <person name="Scherer S."/>
        </authorList>
    </citation>
    <scope>NUCLEOTIDE SEQUENCE [LARGE SCALE GENOMIC DNA]</scope>
    <source>
        <strain evidence="6 7">KCTC 33808</strain>
    </source>
</reference>
<dbReference type="PANTHER" id="PTHR30349">
    <property type="entry name" value="PHAGE INTEGRASE-RELATED"/>
    <property type="match status" value="1"/>
</dbReference>
<name>A0A4Q9KCB0_9ACTN</name>
<dbReference type="InterPro" id="IPR050090">
    <property type="entry name" value="Tyrosine_recombinase_XerCD"/>
</dbReference>